<accession>A0A510JFP4</accession>
<dbReference type="EMBL" id="AP019823">
    <property type="protein sequence ID" value="BBM38088.1"/>
    <property type="molecule type" value="Genomic_DNA"/>
</dbReference>
<dbReference type="AlphaFoldDB" id="A0A510JFP4"/>
<dbReference type="PANTHER" id="PTHR30469:SF15">
    <property type="entry name" value="HLYD FAMILY OF SECRETION PROTEINS"/>
    <property type="match status" value="1"/>
</dbReference>
<dbReference type="Gene3D" id="2.40.50.100">
    <property type="match status" value="1"/>
</dbReference>
<keyword evidence="2" id="KW-0472">Membrane</keyword>
<dbReference type="Proteomes" id="UP000321892">
    <property type="component" value="Chromosome"/>
</dbReference>
<keyword evidence="1" id="KW-0175">Coiled coil</keyword>
<dbReference type="KEGG" id="lhf:JCM16775_0795"/>
<gene>
    <name evidence="3" type="ORF">JCM16775_0795</name>
</gene>
<reference evidence="3 4" key="1">
    <citation type="submission" date="2019-07" db="EMBL/GenBank/DDBJ databases">
        <title>Complete Genome Sequence of Leptotrichia hofstadii Strain JCM16775.</title>
        <authorList>
            <person name="Watanabe S."/>
            <person name="Cui L."/>
        </authorList>
    </citation>
    <scope>NUCLEOTIDE SEQUENCE [LARGE SCALE GENOMIC DNA]</scope>
    <source>
        <strain evidence="3 4">JCM16775</strain>
    </source>
</reference>
<feature type="coiled-coil region" evidence="1">
    <location>
        <begin position="97"/>
        <end position="155"/>
    </location>
</feature>
<evidence type="ECO:0000256" key="2">
    <source>
        <dbReference type="SAM" id="Phobius"/>
    </source>
</evidence>
<name>A0A510JFP4_9FUSO</name>
<keyword evidence="2" id="KW-0812">Transmembrane</keyword>
<dbReference type="Gene3D" id="2.40.420.20">
    <property type="match status" value="1"/>
</dbReference>
<evidence type="ECO:0000313" key="3">
    <source>
        <dbReference type="EMBL" id="BBM38088.1"/>
    </source>
</evidence>
<feature type="coiled-coil region" evidence="1">
    <location>
        <begin position="351"/>
        <end position="392"/>
    </location>
</feature>
<dbReference type="GO" id="GO:1990281">
    <property type="term" value="C:efflux pump complex"/>
    <property type="evidence" value="ECO:0007669"/>
    <property type="project" value="TreeGrafter"/>
</dbReference>
<feature type="transmembrane region" description="Helical" evidence="2">
    <location>
        <begin position="9"/>
        <end position="27"/>
    </location>
</feature>
<sequence length="395" mass="45397">MIINKKDNIIWLLPCILIFVILLMVGMCTPRINEKYMVDTTKRETLEIFTKMKGKVEAKDFVSIGLDVQLQVDDVFFKEGARIKKGDILVKFSDYKERDLNSKMQELKQNLAVKNSQLRFLKNQYGEGADTTNDINNLTGEIKALEGELIKLNNESGLVRRAIISPIDGYIVKINALKGQYADSLTPVVVLAKIQDVKIVSEPVRENQLQYVNVGNTANISVINNNNSYEAILYKINNIGIENLKTLEFLTSDFKDLSLNQEVNIRLIHQKKENVITVPLNAVIKRKSKNGKIDKYYIYLIDKNNKVTEKEVLVGMNNGEKIEISGENIKEGMEIVVNPNDKIKNNVIVKRIDYKQIKINKEKELEKLQRENEQKKKDIEKNEAEIIRLKRNEKK</sequence>
<keyword evidence="4" id="KW-1185">Reference proteome</keyword>
<dbReference type="GO" id="GO:0015562">
    <property type="term" value="F:efflux transmembrane transporter activity"/>
    <property type="evidence" value="ECO:0007669"/>
    <property type="project" value="TreeGrafter"/>
</dbReference>
<dbReference type="PANTHER" id="PTHR30469">
    <property type="entry name" value="MULTIDRUG RESISTANCE PROTEIN MDTA"/>
    <property type="match status" value="1"/>
</dbReference>
<evidence type="ECO:0000313" key="4">
    <source>
        <dbReference type="Proteomes" id="UP000321892"/>
    </source>
</evidence>
<organism evidence="3 4">
    <name type="scientific">Leptotrichia hofstadii</name>
    <dbReference type="NCBI Taxonomy" id="157688"/>
    <lineage>
        <taxon>Bacteria</taxon>
        <taxon>Fusobacteriati</taxon>
        <taxon>Fusobacteriota</taxon>
        <taxon>Fusobacteriia</taxon>
        <taxon>Fusobacteriales</taxon>
        <taxon>Leptotrichiaceae</taxon>
        <taxon>Leptotrichia</taxon>
    </lineage>
</organism>
<protein>
    <submittedName>
        <fullName evidence="3">Uncharacterized protein</fullName>
    </submittedName>
</protein>
<dbReference type="RefSeq" id="WP_232052955.1">
    <property type="nucleotide sequence ID" value="NZ_AP019823.1"/>
</dbReference>
<evidence type="ECO:0000256" key="1">
    <source>
        <dbReference type="SAM" id="Coils"/>
    </source>
</evidence>
<proteinExistence type="predicted"/>
<dbReference type="SUPFAM" id="SSF111369">
    <property type="entry name" value="HlyD-like secretion proteins"/>
    <property type="match status" value="1"/>
</dbReference>
<keyword evidence="2" id="KW-1133">Transmembrane helix</keyword>